<keyword evidence="4" id="KW-0677">Repeat</keyword>
<evidence type="ECO:0000313" key="8">
    <source>
        <dbReference type="Proteomes" id="UP001557470"/>
    </source>
</evidence>
<evidence type="ECO:0008006" key="9">
    <source>
        <dbReference type="Google" id="ProtNLM"/>
    </source>
</evidence>
<keyword evidence="3 6" id="KW-0732">Signal</keyword>
<dbReference type="PRINTS" id="PR01705">
    <property type="entry name" value="TSP1REPEAT"/>
</dbReference>
<sequence>MFQLWKNVVLLMIIRQSVSQEVKCYSKFKGDLGYCYDLLLLGEVTIDDCCLNPHYGYIGADGKCQSCGSATWSEWTAWSACSVPCHEGVMHRQRECQGQGKCTQTNNRNTLRKLMLETKPCIESDCCPVQGQWSEWGEWQPCSVTCQKGVKKRVRTCTKVLPRCGGTCDGPSEEIQPCVVDQVCPTNGGWSNWGNWQPCSRTCVGEDFPTPTQQRYRSCTNPAPSSVPPGDKCPGLGSDTKTCDDLPPCPVNGNWGVWSPPSSCSVTCGVGVNEMLRYCDNPAPRHGGLFCSGANRRTTICNTKKHCPVDGRWSEWGSWEECKSNRGNINCKPYGGQQRRQRWCEHTSFNGTACDGKITEYRPCYDIKFCPLNGNWSEWSEWSTCDPPCGDGAKRTRERICNPDLSGYPEKIGYPVKMFLLVTYRILTVSQGRLNTTLCSTITKPQF</sequence>
<gene>
    <name evidence="7" type="ORF">UPYG_G00009320</name>
</gene>
<evidence type="ECO:0000256" key="2">
    <source>
        <dbReference type="ARBA" id="ARBA00022525"/>
    </source>
</evidence>
<accession>A0ABD0XX31</accession>
<dbReference type="Pfam" id="PF18487">
    <property type="entry name" value="TSR"/>
    <property type="match status" value="1"/>
</dbReference>
<dbReference type="InterPro" id="IPR000884">
    <property type="entry name" value="TSP1_rpt"/>
</dbReference>
<name>A0ABD0XX31_UMBPY</name>
<reference evidence="7 8" key="1">
    <citation type="submission" date="2024-06" db="EMBL/GenBank/DDBJ databases">
        <authorList>
            <person name="Pan Q."/>
            <person name="Wen M."/>
            <person name="Jouanno E."/>
            <person name="Zahm M."/>
            <person name="Klopp C."/>
            <person name="Cabau C."/>
            <person name="Louis A."/>
            <person name="Berthelot C."/>
            <person name="Parey E."/>
            <person name="Roest Crollius H."/>
            <person name="Montfort J."/>
            <person name="Robinson-Rechavi M."/>
            <person name="Bouchez O."/>
            <person name="Lampietro C."/>
            <person name="Lopez Roques C."/>
            <person name="Donnadieu C."/>
            <person name="Postlethwait J."/>
            <person name="Bobe J."/>
            <person name="Verreycken H."/>
            <person name="Guiguen Y."/>
        </authorList>
    </citation>
    <scope>NUCLEOTIDE SEQUENCE [LARGE SCALE GENOMIC DNA]</scope>
    <source>
        <strain evidence="7">Up_M1</strain>
        <tissue evidence="7">Testis</tissue>
    </source>
</reference>
<evidence type="ECO:0000256" key="3">
    <source>
        <dbReference type="ARBA" id="ARBA00022729"/>
    </source>
</evidence>
<dbReference type="Pfam" id="PF22195">
    <property type="entry name" value="TSP1_CFP_C"/>
    <property type="match status" value="1"/>
</dbReference>
<comment type="subcellular location">
    <subcellularLocation>
        <location evidence="1">Secreted</location>
    </subcellularLocation>
</comment>
<protein>
    <recommendedName>
        <fullName evidence="9">Properdin</fullName>
    </recommendedName>
</protein>
<feature type="chain" id="PRO_5044828039" description="Properdin" evidence="6">
    <location>
        <begin position="20"/>
        <end position="447"/>
    </location>
</feature>
<dbReference type="SUPFAM" id="SSF82895">
    <property type="entry name" value="TSP-1 type 1 repeat"/>
    <property type="match status" value="6"/>
</dbReference>
<evidence type="ECO:0000256" key="5">
    <source>
        <dbReference type="ARBA" id="ARBA00023157"/>
    </source>
</evidence>
<proteinExistence type="predicted"/>
<dbReference type="PANTHER" id="PTHR22906">
    <property type="entry name" value="PROPERDIN"/>
    <property type="match status" value="1"/>
</dbReference>
<evidence type="ECO:0000256" key="6">
    <source>
        <dbReference type="SAM" id="SignalP"/>
    </source>
</evidence>
<dbReference type="Proteomes" id="UP001557470">
    <property type="component" value="Unassembled WGS sequence"/>
</dbReference>
<dbReference type="FunFam" id="2.20.100.10:FF:000001">
    <property type="entry name" value="semaphorin-5A isoform X1"/>
    <property type="match status" value="3"/>
</dbReference>
<keyword evidence="5" id="KW-1015">Disulfide bond</keyword>
<comment type="caution">
    <text evidence="7">The sequence shown here is derived from an EMBL/GenBank/DDBJ whole genome shotgun (WGS) entry which is preliminary data.</text>
</comment>
<dbReference type="PROSITE" id="PS50092">
    <property type="entry name" value="TSP1"/>
    <property type="match status" value="6"/>
</dbReference>
<dbReference type="Gene3D" id="2.20.100.10">
    <property type="entry name" value="Thrombospondin type-1 (TSP1) repeat"/>
    <property type="match status" value="6"/>
</dbReference>
<evidence type="ECO:0000256" key="4">
    <source>
        <dbReference type="ARBA" id="ARBA00022737"/>
    </source>
</evidence>
<evidence type="ECO:0000313" key="7">
    <source>
        <dbReference type="EMBL" id="KAL1021140.1"/>
    </source>
</evidence>
<organism evidence="7 8">
    <name type="scientific">Umbra pygmaea</name>
    <name type="common">Eastern mudminnow</name>
    <dbReference type="NCBI Taxonomy" id="75934"/>
    <lineage>
        <taxon>Eukaryota</taxon>
        <taxon>Metazoa</taxon>
        <taxon>Chordata</taxon>
        <taxon>Craniata</taxon>
        <taxon>Vertebrata</taxon>
        <taxon>Euteleostomi</taxon>
        <taxon>Actinopterygii</taxon>
        <taxon>Neopterygii</taxon>
        <taxon>Teleostei</taxon>
        <taxon>Protacanthopterygii</taxon>
        <taxon>Esociformes</taxon>
        <taxon>Umbridae</taxon>
        <taxon>Umbra</taxon>
    </lineage>
</organism>
<dbReference type="EMBL" id="JAGEUA010000001">
    <property type="protein sequence ID" value="KAL1021140.1"/>
    <property type="molecule type" value="Genomic_DNA"/>
</dbReference>
<dbReference type="AlphaFoldDB" id="A0ABD0XX31"/>
<evidence type="ECO:0000256" key="1">
    <source>
        <dbReference type="ARBA" id="ARBA00004613"/>
    </source>
</evidence>
<dbReference type="InterPro" id="IPR052065">
    <property type="entry name" value="Compl_asym_regulator"/>
</dbReference>
<dbReference type="InterPro" id="IPR049536">
    <property type="entry name" value="CFP_TSR-0"/>
</dbReference>
<feature type="signal peptide" evidence="6">
    <location>
        <begin position="1"/>
        <end position="19"/>
    </location>
</feature>
<dbReference type="PANTHER" id="PTHR22906:SF43">
    <property type="entry name" value="PROPERDIN"/>
    <property type="match status" value="1"/>
</dbReference>
<keyword evidence="8" id="KW-1185">Reference proteome</keyword>
<dbReference type="InterPro" id="IPR036383">
    <property type="entry name" value="TSP1_rpt_sf"/>
</dbReference>
<dbReference type="Pfam" id="PF00090">
    <property type="entry name" value="TSP_1"/>
    <property type="match status" value="5"/>
</dbReference>
<dbReference type="InterPro" id="IPR054019">
    <property type="entry name" value="CFP_TSR_C"/>
</dbReference>
<keyword evidence="2" id="KW-0964">Secreted</keyword>
<dbReference type="SMART" id="SM00209">
    <property type="entry name" value="TSP1"/>
    <property type="match status" value="6"/>
</dbReference>